<evidence type="ECO:0000313" key="1">
    <source>
        <dbReference type="EMBL" id="KAF1835675.1"/>
    </source>
</evidence>
<protein>
    <recommendedName>
        <fullName evidence="3">Heterokaryon incompatibility domain-containing protein</fullName>
    </recommendedName>
</protein>
<name>A0A6A5KCD1_9PLEO</name>
<dbReference type="Proteomes" id="UP000800040">
    <property type="component" value="Unassembled WGS sequence"/>
</dbReference>
<dbReference type="AlphaFoldDB" id="A0A6A5KCD1"/>
<evidence type="ECO:0008006" key="3">
    <source>
        <dbReference type="Google" id="ProtNLM"/>
    </source>
</evidence>
<proteinExistence type="predicted"/>
<reference evidence="1" key="1">
    <citation type="submission" date="2020-01" db="EMBL/GenBank/DDBJ databases">
        <authorList>
            <consortium name="DOE Joint Genome Institute"/>
            <person name="Haridas S."/>
            <person name="Albert R."/>
            <person name="Binder M."/>
            <person name="Bloem J."/>
            <person name="Labutti K."/>
            <person name="Salamov A."/>
            <person name="Andreopoulos B."/>
            <person name="Baker S.E."/>
            <person name="Barry K."/>
            <person name="Bills G."/>
            <person name="Bluhm B.H."/>
            <person name="Cannon C."/>
            <person name="Castanera R."/>
            <person name="Culley D.E."/>
            <person name="Daum C."/>
            <person name="Ezra D."/>
            <person name="Gonzalez J.B."/>
            <person name="Henrissat B."/>
            <person name="Kuo A."/>
            <person name="Liang C."/>
            <person name="Lipzen A."/>
            <person name="Lutzoni F."/>
            <person name="Magnuson J."/>
            <person name="Mondo S."/>
            <person name="Nolan M."/>
            <person name="Ohm R."/>
            <person name="Pangilinan J."/>
            <person name="Park H.-J."/>
            <person name="Ramirez L."/>
            <person name="Alfaro M."/>
            <person name="Sun H."/>
            <person name="Tritt A."/>
            <person name="Yoshinaga Y."/>
            <person name="Zwiers L.-H."/>
            <person name="Turgeon B.G."/>
            <person name="Goodwin S.B."/>
            <person name="Spatafora J.W."/>
            <person name="Crous P.W."/>
            <person name="Grigoriev I.V."/>
        </authorList>
    </citation>
    <scope>NUCLEOTIDE SEQUENCE</scope>
    <source>
        <strain evidence="1">P77</strain>
    </source>
</reference>
<evidence type="ECO:0000313" key="2">
    <source>
        <dbReference type="Proteomes" id="UP000800040"/>
    </source>
</evidence>
<dbReference type="OrthoDB" id="3432186at2759"/>
<keyword evidence="2" id="KW-1185">Reference proteome</keyword>
<sequence length="126" mass="13872">MRLLQIEADGAFSLGEYVGRDIPRYAILSHRWGADHDSRRLRRSGTLQTLSVGDGLTRNLLVTMLCRCVAVRAFGLRRRSGVAVSRLLLRLMNRSYCVACSQILSVCLCGGRNGGSTGTKSTRRDA</sequence>
<organism evidence="1 2">
    <name type="scientific">Decorospora gaudefroyi</name>
    <dbReference type="NCBI Taxonomy" id="184978"/>
    <lineage>
        <taxon>Eukaryota</taxon>
        <taxon>Fungi</taxon>
        <taxon>Dikarya</taxon>
        <taxon>Ascomycota</taxon>
        <taxon>Pezizomycotina</taxon>
        <taxon>Dothideomycetes</taxon>
        <taxon>Pleosporomycetidae</taxon>
        <taxon>Pleosporales</taxon>
        <taxon>Pleosporineae</taxon>
        <taxon>Pleosporaceae</taxon>
        <taxon>Decorospora</taxon>
    </lineage>
</organism>
<gene>
    <name evidence="1" type="ORF">BDW02DRAFT_567713</name>
</gene>
<dbReference type="EMBL" id="ML975283">
    <property type="protein sequence ID" value="KAF1835675.1"/>
    <property type="molecule type" value="Genomic_DNA"/>
</dbReference>
<accession>A0A6A5KCD1</accession>